<dbReference type="SMART" id="SM00479">
    <property type="entry name" value="EXOIII"/>
    <property type="match status" value="1"/>
</dbReference>
<accession>A0A2W5P439</accession>
<gene>
    <name evidence="2" type="ORF">DI544_12770</name>
</gene>
<organism evidence="2 3">
    <name type="scientific">Sphingomonas taxi</name>
    <dbReference type="NCBI Taxonomy" id="1549858"/>
    <lineage>
        <taxon>Bacteria</taxon>
        <taxon>Pseudomonadati</taxon>
        <taxon>Pseudomonadota</taxon>
        <taxon>Alphaproteobacteria</taxon>
        <taxon>Sphingomonadales</taxon>
        <taxon>Sphingomonadaceae</taxon>
        <taxon>Sphingomonas</taxon>
    </lineage>
</organism>
<dbReference type="EMBL" id="QFQI01000012">
    <property type="protein sequence ID" value="PZQ58879.1"/>
    <property type="molecule type" value="Genomic_DNA"/>
</dbReference>
<protein>
    <submittedName>
        <fullName evidence="2">DNA polymerase III subunit epsilon</fullName>
    </submittedName>
</protein>
<feature type="domain" description="Exonuclease" evidence="1">
    <location>
        <begin position="47"/>
        <end position="212"/>
    </location>
</feature>
<reference evidence="2 3" key="1">
    <citation type="submission" date="2017-08" db="EMBL/GenBank/DDBJ databases">
        <title>Infants hospitalized years apart are colonized by the same room-sourced microbial strains.</title>
        <authorList>
            <person name="Brooks B."/>
            <person name="Olm M.R."/>
            <person name="Firek B.A."/>
            <person name="Baker R."/>
            <person name="Thomas B.C."/>
            <person name="Morowitz M.J."/>
            <person name="Banfield J.F."/>
        </authorList>
    </citation>
    <scope>NUCLEOTIDE SEQUENCE [LARGE SCALE GENOMIC DNA]</scope>
    <source>
        <strain evidence="2">S2_005_001_R1_22</strain>
    </source>
</reference>
<evidence type="ECO:0000259" key="1">
    <source>
        <dbReference type="SMART" id="SM00479"/>
    </source>
</evidence>
<dbReference type="GO" id="GO:0004527">
    <property type="term" value="F:exonuclease activity"/>
    <property type="evidence" value="ECO:0007669"/>
    <property type="project" value="UniProtKB-ARBA"/>
</dbReference>
<evidence type="ECO:0000313" key="2">
    <source>
        <dbReference type="EMBL" id="PZQ58879.1"/>
    </source>
</evidence>
<dbReference type="Gene3D" id="3.30.420.10">
    <property type="entry name" value="Ribonuclease H-like superfamily/Ribonuclease H"/>
    <property type="match status" value="1"/>
</dbReference>
<dbReference type="GO" id="GO:0003676">
    <property type="term" value="F:nucleic acid binding"/>
    <property type="evidence" value="ECO:0007669"/>
    <property type="project" value="InterPro"/>
</dbReference>
<dbReference type="Pfam" id="PF00929">
    <property type="entry name" value="RNase_T"/>
    <property type="match status" value="1"/>
</dbReference>
<dbReference type="InterPro" id="IPR013520">
    <property type="entry name" value="Ribonucl_H"/>
</dbReference>
<proteinExistence type="predicted"/>
<dbReference type="Proteomes" id="UP000249229">
    <property type="component" value="Unassembled WGS sequence"/>
</dbReference>
<dbReference type="AlphaFoldDB" id="A0A2W5P439"/>
<dbReference type="NCBIfam" id="NF006615">
    <property type="entry name" value="PRK09182.1"/>
    <property type="match status" value="1"/>
</dbReference>
<comment type="caution">
    <text evidence="2">The sequence shown here is derived from an EMBL/GenBank/DDBJ whole genome shotgun (WGS) entry which is preliminary data.</text>
</comment>
<dbReference type="GO" id="GO:0006259">
    <property type="term" value="P:DNA metabolic process"/>
    <property type="evidence" value="ECO:0007669"/>
    <property type="project" value="UniProtKB-ARBA"/>
</dbReference>
<dbReference type="InterPro" id="IPR012337">
    <property type="entry name" value="RNaseH-like_sf"/>
</dbReference>
<evidence type="ECO:0000313" key="3">
    <source>
        <dbReference type="Proteomes" id="UP000249229"/>
    </source>
</evidence>
<dbReference type="InterPro" id="IPR036397">
    <property type="entry name" value="RNaseH_sf"/>
</dbReference>
<name>A0A2W5P439_9SPHN</name>
<dbReference type="SUPFAM" id="SSF53098">
    <property type="entry name" value="Ribonuclease H-like"/>
    <property type="match status" value="1"/>
</dbReference>
<sequence length="294" mass="32033">MTHINSAASAEAALSPCAGDADIRVLHRVSSLNAFPLAEPRDGPIRTVAVIDTETTGTDPDRDEIIDIAVVLIAVDADGRIVRIDRAGQALRDPGMPIPAAITRLTGITDAGVRDKVIDLDALEALIASADVRIAHNAVFDIAFVERLLPGLAGAAWACSARDFDWLEHGFDGAKLGHLLMQIGHFNTGHRAMADVISLLHLLAHRLADGSTVIGAILARAEQATVRIEATGAGFDKRSLLKGRGYRWDPAARAWWIEIPDEDLESETLWLQREVNPWGPTPRTRPMTWRERHR</sequence>
<dbReference type="CDD" id="cd06127">
    <property type="entry name" value="DEDDh"/>
    <property type="match status" value="1"/>
</dbReference>